<evidence type="ECO:0000313" key="1">
    <source>
        <dbReference type="EMBL" id="UYV25299.1"/>
    </source>
</evidence>
<dbReference type="AlphaFoldDB" id="A0AA46Z4L1"/>
<accession>A0AA46Z4L1</accession>
<evidence type="ECO:0000313" key="2">
    <source>
        <dbReference type="Proteomes" id="UP001163036"/>
    </source>
</evidence>
<sequence length="119" mass="13650">MWYKSKIGIVSTVDSFFGAATFGLTELNFFAETLLVEFVGTKADLLAEMAFSLVWKVHVVSVTLLKVRIVRLVFQKRFLVLWVRFLRCCLFHVVSLSSRFETTPDLNASKHIKFIVCKV</sequence>
<protein>
    <submittedName>
        <fullName evidence="1">Uncharacterized protein</fullName>
    </submittedName>
</protein>
<proteinExistence type="predicted"/>
<dbReference type="EMBL" id="CP097355">
    <property type="protein sequence ID" value="UYV25299.1"/>
    <property type="molecule type" value="Genomic_DNA"/>
</dbReference>
<name>A0AA46Z4L1_VIBPH</name>
<organism evidence="1 2">
    <name type="scientific">Vibrio parahaemolyticus</name>
    <dbReference type="NCBI Taxonomy" id="670"/>
    <lineage>
        <taxon>Bacteria</taxon>
        <taxon>Pseudomonadati</taxon>
        <taxon>Pseudomonadota</taxon>
        <taxon>Gammaproteobacteria</taxon>
        <taxon>Vibrionales</taxon>
        <taxon>Vibrionaceae</taxon>
        <taxon>Vibrio</taxon>
    </lineage>
</organism>
<dbReference type="RefSeq" id="WP_045607584.1">
    <property type="nucleotide sequence ID" value="NZ_CP097355.1"/>
</dbReference>
<reference evidence="1" key="1">
    <citation type="submission" date="2022-05" db="EMBL/GenBank/DDBJ databases">
        <title>Megaplasmid of Vibrio parahaemolyticus.</title>
        <authorList>
            <person name="Strauch E."/>
            <person name="Borowiak M."/>
        </authorList>
    </citation>
    <scope>NUCLEOTIDE SEQUENCE</scope>
    <source>
        <strain evidence="1">16-VB00198</strain>
    </source>
</reference>
<gene>
    <name evidence="1" type="ORF">M5598_09520</name>
</gene>
<dbReference type="Proteomes" id="UP001163036">
    <property type="component" value="Chromosome 1"/>
</dbReference>